<dbReference type="RefSeq" id="WP_182706601.1">
    <property type="nucleotide sequence ID" value="NZ_JACJII010000001.1"/>
</dbReference>
<dbReference type="SUPFAM" id="SSF54909">
    <property type="entry name" value="Dimeric alpha+beta barrel"/>
    <property type="match status" value="1"/>
</dbReference>
<sequence length="112" mass="12490">MARGVYYVASRPKSPEREAEFNAWYEEVHLPEVCSLPGFVSARRFAPVQDDGPYVALYEIEGDDLEEVIAGLIGAMREGRLTLSDCVLLDPPPEMRLLELVTSHDPEGAGRR</sequence>
<keyword evidence="2" id="KW-1185">Reference proteome</keyword>
<protein>
    <submittedName>
        <fullName evidence="1">Antibiotic biosynthesis monooxygenase (ABM) superfamily enzyme</fullName>
    </submittedName>
</protein>
<dbReference type="EMBL" id="JACJII010000001">
    <property type="protein sequence ID" value="MBA9005402.1"/>
    <property type="molecule type" value="Genomic_DNA"/>
</dbReference>
<dbReference type="InterPro" id="IPR011008">
    <property type="entry name" value="Dimeric_a/b-barrel"/>
</dbReference>
<accession>A0A7W3RA29</accession>
<organism evidence="1 2">
    <name type="scientific">Thermomonospora cellulosilytica</name>
    <dbReference type="NCBI Taxonomy" id="1411118"/>
    <lineage>
        <taxon>Bacteria</taxon>
        <taxon>Bacillati</taxon>
        <taxon>Actinomycetota</taxon>
        <taxon>Actinomycetes</taxon>
        <taxon>Streptosporangiales</taxon>
        <taxon>Thermomonosporaceae</taxon>
        <taxon>Thermomonospora</taxon>
    </lineage>
</organism>
<comment type="caution">
    <text evidence="1">The sequence shown here is derived from an EMBL/GenBank/DDBJ whole genome shotgun (WGS) entry which is preliminary data.</text>
</comment>
<name>A0A7W3RA29_9ACTN</name>
<proteinExistence type="predicted"/>
<dbReference type="Proteomes" id="UP000539313">
    <property type="component" value="Unassembled WGS sequence"/>
</dbReference>
<gene>
    <name evidence="1" type="ORF">HNR21_004284</name>
</gene>
<dbReference type="Gene3D" id="3.30.70.100">
    <property type="match status" value="1"/>
</dbReference>
<evidence type="ECO:0000313" key="1">
    <source>
        <dbReference type="EMBL" id="MBA9005402.1"/>
    </source>
</evidence>
<keyword evidence="1" id="KW-0560">Oxidoreductase</keyword>
<reference evidence="1 2" key="1">
    <citation type="submission" date="2020-08" db="EMBL/GenBank/DDBJ databases">
        <title>Sequencing the genomes of 1000 actinobacteria strains.</title>
        <authorList>
            <person name="Klenk H.-P."/>
        </authorList>
    </citation>
    <scope>NUCLEOTIDE SEQUENCE [LARGE SCALE GENOMIC DNA]</scope>
    <source>
        <strain evidence="1 2">DSM 45823</strain>
    </source>
</reference>
<dbReference type="AlphaFoldDB" id="A0A7W3RA29"/>
<keyword evidence="1" id="KW-0503">Monooxygenase</keyword>
<evidence type="ECO:0000313" key="2">
    <source>
        <dbReference type="Proteomes" id="UP000539313"/>
    </source>
</evidence>
<dbReference type="GO" id="GO:0004497">
    <property type="term" value="F:monooxygenase activity"/>
    <property type="evidence" value="ECO:0007669"/>
    <property type="project" value="UniProtKB-KW"/>
</dbReference>